<gene>
    <name evidence="3" type="ORF">H671_6g15504</name>
</gene>
<feature type="region of interest" description="Disordered" evidence="1">
    <location>
        <begin position="33"/>
        <end position="62"/>
    </location>
</feature>
<organism evidence="3 4">
    <name type="scientific">Cricetulus griseus</name>
    <name type="common">Chinese hamster</name>
    <name type="synonym">Cricetulus barabensis griseus</name>
    <dbReference type="NCBI Taxonomy" id="10029"/>
    <lineage>
        <taxon>Eukaryota</taxon>
        <taxon>Metazoa</taxon>
        <taxon>Chordata</taxon>
        <taxon>Craniata</taxon>
        <taxon>Vertebrata</taxon>
        <taxon>Euteleostomi</taxon>
        <taxon>Mammalia</taxon>
        <taxon>Eutheria</taxon>
        <taxon>Euarchontoglires</taxon>
        <taxon>Glires</taxon>
        <taxon>Rodentia</taxon>
        <taxon>Myomorpha</taxon>
        <taxon>Muroidea</taxon>
        <taxon>Cricetidae</taxon>
        <taxon>Cricetinae</taxon>
        <taxon>Cricetulus</taxon>
    </lineage>
</organism>
<evidence type="ECO:0000256" key="2">
    <source>
        <dbReference type="SAM" id="Phobius"/>
    </source>
</evidence>
<evidence type="ECO:0000313" key="3">
    <source>
        <dbReference type="EMBL" id="ERE71776.1"/>
    </source>
</evidence>
<reference evidence="4" key="1">
    <citation type="journal article" date="2013" name="Nat. Biotechnol.">
        <title>Chinese hamster genome sequenced from sorted chromosomes.</title>
        <authorList>
            <person name="Brinkrolf K."/>
            <person name="Rupp O."/>
            <person name="Laux H."/>
            <person name="Kollin F."/>
            <person name="Ernst W."/>
            <person name="Linke B."/>
            <person name="Kofler R."/>
            <person name="Romand S."/>
            <person name="Hesse F."/>
            <person name="Budach W.E."/>
            <person name="Galosy S."/>
            <person name="Muller D."/>
            <person name="Noll T."/>
            <person name="Wienberg J."/>
            <person name="Jostock T."/>
            <person name="Leonard M."/>
            <person name="Grillari J."/>
            <person name="Tauch A."/>
            <person name="Goesmann A."/>
            <person name="Helk B."/>
            <person name="Mott J.E."/>
            <person name="Puhler A."/>
            <person name="Borth N."/>
        </authorList>
    </citation>
    <scope>NUCLEOTIDE SEQUENCE [LARGE SCALE GENOMIC DNA]</scope>
    <source>
        <strain evidence="4">17A/GY</strain>
    </source>
</reference>
<name>A0A061I4J3_CRIGR</name>
<keyword evidence="2" id="KW-0472">Membrane</keyword>
<dbReference type="EMBL" id="KE680654">
    <property type="protein sequence ID" value="ERE71776.1"/>
    <property type="molecule type" value="Genomic_DNA"/>
</dbReference>
<keyword evidence="2" id="KW-0812">Transmembrane</keyword>
<keyword evidence="2" id="KW-1133">Transmembrane helix</keyword>
<evidence type="ECO:0000313" key="4">
    <source>
        <dbReference type="Proteomes" id="UP000030759"/>
    </source>
</evidence>
<proteinExistence type="predicted"/>
<accession>A0A061I4J3</accession>
<sequence>MFRKLRVKSAMDIATLGTEENENVDLTQVTCMPDQDRSKHPTPRGSPDSIHSPRAVKNMSPVKSSRTATMLNIIEKSFSSPSMFPISSGDPVTFLFSKEKLPKDDYKRTEEEATVDTAVGLLFMACFHRQPKISTVHCSLGPTTLVTNSINALQTCPQDPAHIMQGFFPRMQVCEELCRYFNGSCIESVDCFFLMLTDGLLYIAFIMFSDTSPGNCPFPLNFQIFWTSFQTYALSAFWLVWIKVWYDAKCVVDVRESSMVLRRRMKSNLLDIRIAMQDYFLAPFDWKIFLQPLILSD</sequence>
<feature type="transmembrane region" description="Helical" evidence="2">
    <location>
        <begin position="220"/>
        <end position="241"/>
    </location>
</feature>
<evidence type="ECO:0000256" key="1">
    <source>
        <dbReference type="SAM" id="MobiDB-lite"/>
    </source>
</evidence>
<dbReference type="Proteomes" id="UP000030759">
    <property type="component" value="Unassembled WGS sequence"/>
</dbReference>
<dbReference type="AlphaFoldDB" id="A0A061I4J3"/>
<protein>
    <submittedName>
        <fullName evidence="3">Uncharacterized protein</fullName>
    </submittedName>
</protein>
<feature type="transmembrane region" description="Helical" evidence="2">
    <location>
        <begin position="189"/>
        <end position="208"/>
    </location>
</feature>